<feature type="domain" description="G-protein coupled receptors family 3 profile" evidence="6">
    <location>
        <begin position="420"/>
        <end position="614"/>
    </location>
</feature>
<evidence type="ECO:0000313" key="7">
    <source>
        <dbReference type="EMBL" id="ORY42081.1"/>
    </source>
</evidence>
<dbReference type="GO" id="GO:0016020">
    <property type="term" value="C:membrane"/>
    <property type="evidence" value="ECO:0007669"/>
    <property type="project" value="UniProtKB-SubCell"/>
</dbReference>
<keyword evidence="4 5" id="KW-0472">Membrane</keyword>
<comment type="caution">
    <text evidence="7">The sequence shown here is derived from an EMBL/GenBank/DDBJ whole genome shotgun (WGS) entry which is preliminary data.</text>
</comment>
<dbReference type="Gene3D" id="3.40.190.10">
    <property type="entry name" value="Periplasmic binding protein-like II"/>
    <property type="match status" value="1"/>
</dbReference>
<organism evidence="7 8">
    <name type="scientific">Neocallimastix californiae</name>
    <dbReference type="NCBI Taxonomy" id="1754190"/>
    <lineage>
        <taxon>Eukaryota</taxon>
        <taxon>Fungi</taxon>
        <taxon>Fungi incertae sedis</taxon>
        <taxon>Chytridiomycota</taxon>
        <taxon>Chytridiomycota incertae sedis</taxon>
        <taxon>Neocallimastigomycetes</taxon>
        <taxon>Neocallimastigales</taxon>
        <taxon>Neocallimastigaceae</taxon>
        <taxon>Neocallimastix</taxon>
    </lineage>
</organism>
<dbReference type="PROSITE" id="PS50259">
    <property type="entry name" value="G_PROTEIN_RECEP_F3_4"/>
    <property type="match status" value="1"/>
</dbReference>
<name>A0A1Y2C4Z0_9FUNG</name>
<comment type="subcellular location">
    <subcellularLocation>
        <location evidence="1">Membrane</location>
        <topology evidence="1">Multi-pass membrane protein</topology>
    </subcellularLocation>
</comment>
<evidence type="ECO:0000256" key="2">
    <source>
        <dbReference type="ARBA" id="ARBA00022692"/>
    </source>
</evidence>
<evidence type="ECO:0000313" key="8">
    <source>
        <dbReference type="Proteomes" id="UP000193920"/>
    </source>
</evidence>
<dbReference type="InterPro" id="IPR017978">
    <property type="entry name" value="GPCR_3_C"/>
</dbReference>
<evidence type="ECO:0000259" key="6">
    <source>
        <dbReference type="PROSITE" id="PS50259"/>
    </source>
</evidence>
<keyword evidence="2 5" id="KW-0812">Transmembrane</keyword>
<feature type="transmembrane region" description="Helical" evidence="5">
    <location>
        <begin position="613"/>
        <end position="634"/>
    </location>
</feature>
<accession>A0A1Y2C4Z0</accession>
<feature type="transmembrane region" description="Helical" evidence="5">
    <location>
        <begin position="487"/>
        <end position="511"/>
    </location>
</feature>
<dbReference type="GO" id="GO:0004930">
    <property type="term" value="F:G protein-coupled receptor activity"/>
    <property type="evidence" value="ECO:0007669"/>
    <property type="project" value="InterPro"/>
</dbReference>
<evidence type="ECO:0000256" key="5">
    <source>
        <dbReference type="SAM" id="Phobius"/>
    </source>
</evidence>
<feature type="transmembrane region" description="Helical" evidence="5">
    <location>
        <begin position="640"/>
        <end position="662"/>
    </location>
</feature>
<dbReference type="STRING" id="1754190.A0A1Y2C4Z0"/>
<keyword evidence="3 5" id="KW-1133">Transmembrane helix</keyword>
<reference evidence="7 8" key="1">
    <citation type="submission" date="2016-08" db="EMBL/GenBank/DDBJ databases">
        <title>A Parts List for Fungal Cellulosomes Revealed by Comparative Genomics.</title>
        <authorList>
            <consortium name="DOE Joint Genome Institute"/>
            <person name="Haitjema C.H."/>
            <person name="Gilmore S.P."/>
            <person name="Henske J.K."/>
            <person name="Solomon K.V."/>
            <person name="De Groot R."/>
            <person name="Kuo A."/>
            <person name="Mondo S.J."/>
            <person name="Salamov A.A."/>
            <person name="Labutti K."/>
            <person name="Zhao Z."/>
            <person name="Chiniquy J."/>
            <person name="Barry K."/>
            <person name="Brewer H.M."/>
            <person name="Purvine S.O."/>
            <person name="Wright A.T."/>
            <person name="Boxma B."/>
            <person name="Van Alen T."/>
            <person name="Hackstein J.H."/>
            <person name="Baker S.E."/>
            <person name="Grigoriev I.V."/>
            <person name="O'Malley M.A."/>
        </authorList>
    </citation>
    <scope>NUCLEOTIDE SEQUENCE [LARGE SCALE GENOMIC DNA]</scope>
    <source>
        <strain evidence="7 8">G1</strain>
    </source>
</reference>
<feature type="transmembrane region" description="Helical" evidence="5">
    <location>
        <begin position="455"/>
        <end position="475"/>
    </location>
</feature>
<dbReference type="Proteomes" id="UP000193920">
    <property type="component" value="Unassembled WGS sequence"/>
</dbReference>
<dbReference type="AlphaFoldDB" id="A0A1Y2C4Z0"/>
<feature type="transmembrane region" description="Helical" evidence="5">
    <location>
        <begin position="531"/>
        <end position="557"/>
    </location>
</feature>
<feature type="transmembrane region" description="Helical" evidence="5">
    <location>
        <begin position="589"/>
        <end position="606"/>
    </location>
</feature>
<dbReference type="SUPFAM" id="SSF53850">
    <property type="entry name" value="Periplasmic binding protein-like II"/>
    <property type="match status" value="1"/>
</dbReference>
<feature type="transmembrane region" description="Helical" evidence="5">
    <location>
        <begin position="422"/>
        <end position="443"/>
    </location>
</feature>
<evidence type="ECO:0000256" key="3">
    <source>
        <dbReference type="ARBA" id="ARBA00022989"/>
    </source>
</evidence>
<evidence type="ECO:0000256" key="4">
    <source>
        <dbReference type="ARBA" id="ARBA00023136"/>
    </source>
</evidence>
<sequence>MALPLNQTEKKIKILTEKSDLLSIQEWNNYCSSLKNFFTTTNADNSLIHGYDIEFSNNYDMMIVDDKFLFGDVAYIESKYIDDNVGRQLHEYYLDLTNEVSQNSLSFHDSKLFQQGFLDNHLYALPFEKDFHLLYYRNINTNINDLDMGTISWDDILSIKSGSSSTTSSYPLSVAYGNDDELLETFMEYVQGKVDISGRNNINFENLYNESSSNIYSSFKKFVVSTNPTETDINKLTDITIENAYNALKKDESLFFKGKASHFSYLTKSDVNNNISAKLPPKNTSVLTTRYLVINSSSLIDKKVLVEVALQLTSKEIQLYKAEQFGKIPTFDLAQKSSDTSIQTYSEKNSDISGFIEKLNPMYLKDIFSNKYSAPLLEIRALLPEDIRKYVKDGNDQSLSNVLENTKNLLMDKVGVAHLPTILLYVPIIIFALFAIVVIILIFKYRNHPYLKIFSPNFCILSILGITLNIISPLFRMEINSISKCKFIYVYETIYTDLTLFPMVAVTYRIYTIYHNKSKDIKNKNLNRRIYTLFIVGLLLMIIYSACSSFLVLKFFFQANGTIDTYRQPLCTYNSGGILEWIERRINEAIYIVMIFLIIVTGRISKKFGEFKYIYCMFFIGIMEYGFNYILSILPSNKYFGFYLLTIVINSILNSLLIYYLVGSRLIYCIKHPNDSEPYHIEELVNNNKTQTQIQTMEE</sequence>
<gene>
    <name evidence="7" type="ORF">LY90DRAFT_703872</name>
</gene>
<evidence type="ECO:0000256" key="1">
    <source>
        <dbReference type="ARBA" id="ARBA00004141"/>
    </source>
</evidence>
<keyword evidence="8" id="KW-1185">Reference proteome</keyword>
<proteinExistence type="predicted"/>
<dbReference type="EMBL" id="MCOG01000121">
    <property type="protein sequence ID" value="ORY42081.1"/>
    <property type="molecule type" value="Genomic_DNA"/>
</dbReference>
<protein>
    <recommendedName>
        <fullName evidence="6">G-protein coupled receptors family 3 profile domain-containing protein</fullName>
    </recommendedName>
</protein>
<dbReference type="Pfam" id="PF00003">
    <property type="entry name" value="7tm_3"/>
    <property type="match status" value="1"/>
</dbReference>
<dbReference type="OrthoDB" id="2142258at2759"/>